<reference evidence="2 3" key="1">
    <citation type="submission" date="2019-04" db="EMBL/GenBank/DDBJ databases">
        <authorList>
            <person name="Jiang L."/>
        </authorList>
    </citation>
    <scope>NUCLEOTIDE SEQUENCE [LARGE SCALE GENOMIC DNA]</scope>
    <source>
        <strain evidence="2 3">YIM 131853</strain>
    </source>
</reference>
<comment type="caution">
    <text evidence="2">The sequence shown here is derived from an EMBL/GenBank/DDBJ whole genome shotgun (WGS) entry which is preliminary data.</text>
</comment>
<protein>
    <submittedName>
        <fullName evidence="2">Uncharacterized protein</fullName>
    </submittedName>
</protein>
<keyword evidence="1" id="KW-1133">Transmembrane helix</keyword>
<feature type="transmembrane region" description="Helical" evidence="1">
    <location>
        <begin position="66"/>
        <end position="85"/>
    </location>
</feature>
<organism evidence="2 3">
    <name type="scientific">Naasia lichenicola</name>
    <dbReference type="NCBI Taxonomy" id="2565933"/>
    <lineage>
        <taxon>Bacteria</taxon>
        <taxon>Bacillati</taxon>
        <taxon>Actinomycetota</taxon>
        <taxon>Actinomycetes</taxon>
        <taxon>Micrococcales</taxon>
        <taxon>Microbacteriaceae</taxon>
        <taxon>Naasia</taxon>
    </lineage>
</organism>
<feature type="transmembrane region" description="Helical" evidence="1">
    <location>
        <begin position="230"/>
        <end position="251"/>
    </location>
</feature>
<dbReference type="InterPro" id="IPR016174">
    <property type="entry name" value="Di-haem_cyt_TM"/>
</dbReference>
<dbReference type="GO" id="GO:0022904">
    <property type="term" value="P:respiratory electron transport chain"/>
    <property type="evidence" value="ECO:0007669"/>
    <property type="project" value="InterPro"/>
</dbReference>
<dbReference type="Proteomes" id="UP000309133">
    <property type="component" value="Unassembled WGS sequence"/>
</dbReference>
<feature type="transmembrane region" description="Helical" evidence="1">
    <location>
        <begin position="17"/>
        <end position="39"/>
    </location>
</feature>
<evidence type="ECO:0000313" key="2">
    <source>
        <dbReference type="EMBL" id="THG30179.1"/>
    </source>
</evidence>
<dbReference type="OrthoDB" id="9795587at2"/>
<dbReference type="EMBL" id="SSSM01000005">
    <property type="protein sequence ID" value="THG30179.1"/>
    <property type="molecule type" value="Genomic_DNA"/>
</dbReference>
<dbReference type="SUPFAM" id="SSF81342">
    <property type="entry name" value="Transmembrane di-heme cytochromes"/>
    <property type="match status" value="1"/>
</dbReference>
<proteinExistence type="predicted"/>
<dbReference type="GO" id="GO:0016020">
    <property type="term" value="C:membrane"/>
    <property type="evidence" value="ECO:0007669"/>
    <property type="project" value="InterPro"/>
</dbReference>
<gene>
    <name evidence="2" type="ORF">E6C64_11130</name>
</gene>
<feature type="transmembrane region" description="Helical" evidence="1">
    <location>
        <begin position="122"/>
        <end position="145"/>
    </location>
</feature>
<name>A0A4S4FIU2_9MICO</name>
<evidence type="ECO:0000313" key="3">
    <source>
        <dbReference type="Proteomes" id="UP000309133"/>
    </source>
</evidence>
<dbReference type="Gene3D" id="1.20.950.20">
    <property type="entry name" value="Transmembrane di-heme cytochromes, Chain C"/>
    <property type="match status" value="1"/>
</dbReference>
<feature type="transmembrane region" description="Helical" evidence="1">
    <location>
        <begin position="271"/>
        <end position="290"/>
    </location>
</feature>
<sequence>MPAPTDSGATPRSRWKLLAWLVPVVVLVVVAGVLFARFLREQPALIDFLADYPGQSALPQSAPVGIPAWLAWQHGLNAFFLLFVVRSGLQLRRKQRPAAFFLRTNTGLLKTKNPPRRIGIELWLHLVVDTLFIANGVVYIVLLFATGQWVRLVPTRWDIVPNAFSAALQYASLDWPTENGWVNYNALQVLSYFAVVFLLAPAAIATGLRMSPAFVRRDIRWFPLAPATRVHWWILVAFLVFTAVHVFLVLATGALRNLNHIYTATDSDSPAGLIVFVATVVAMVVSVVLLKPPVLKALAGTMGAVK</sequence>
<keyword evidence="1" id="KW-0472">Membrane</keyword>
<feature type="transmembrane region" description="Helical" evidence="1">
    <location>
        <begin position="189"/>
        <end position="209"/>
    </location>
</feature>
<evidence type="ECO:0000256" key="1">
    <source>
        <dbReference type="SAM" id="Phobius"/>
    </source>
</evidence>
<keyword evidence="1" id="KW-0812">Transmembrane</keyword>
<keyword evidence="3" id="KW-1185">Reference proteome</keyword>
<accession>A0A4S4FIU2</accession>
<dbReference type="AlphaFoldDB" id="A0A4S4FIU2"/>